<dbReference type="AlphaFoldDB" id="A0A8J2IE67"/>
<dbReference type="GeneID" id="67012318"/>
<dbReference type="EMBL" id="CAJRGZ010000032">
    <property type="protein sequence ID" value="CAG5188571.1"/>
    <property type="molecule type" value="Genomic_DNA"/>
</dbReference>
<dbReference type="InterPro" id="IPR010730">
    <property type="entry name" value="HET"/>
</dbReference>
<feature type="compositionally biased region" description="Acidic residues" evidence="1">
    <location>
        <begin position="843"/>
        <end position="861"/>
    </location>
</feature>
<feature type="region of interest" description="Disordered" evidence="1">
    <location>
        <begin position="840"/>
        <end position="864"/>
    </location>
</feature>
<accession>A0A8J2IE67</accession>
<dbReference type="Pfam" id="PF26639">
    <property type="entry name" value="Het-6_barrel"/>
    <property type="match status" value="1"/>
</dbReference>
<dbReference type="PANTHER" id="PTHR24148">
    <property type="entry name" value="ANKYRIN REPEAT DOMAIN-CONTAINING PROTEIN 39 HOMOLOG-RELATED"/>
    <property type="match status" value="1"/>
</dbReference>
<name>A0A8J2IE67_9PLEO</name>
<evidence type="ECO:0000313" key="4">
    <source>
        <dbReference type="EMBL" id="CAG5188571.1"/>
    </source>
</evidence>
<gene>
    <name evidence="4" type="ORF">ALTATR162_LOCUS11986</name>
</gene>
<dbReference type="RefSeq" id="XP_043175565.1">
    <property type="nucleotide sequence ID" value="XM_043319630.1"/>
</dbReference>
<evidence type="ECO:0008006" key="6">
    <source>
        <dbReference type="Google" id="ProtNLM"/>
    </source>
</evidence>
<comment type="caution">
    <text evidence="4">The sequence shown here is derived from an EMBL/GenBank/DDBJ whole genome shotgun (WGS) entry which is preliminary data.</text>
</comment>
<evidence type="ECO:0000256" key="1">
    <source>
        <dbReference type="SAM" id="MobiDB-lite"/>
    </source>
</evidence>
<reference evidence="4" key="1">
    <citation type="submission" date="2021-05" db="EMBL/GenBank/DDBJ databases">
        <authorList>
            <person name="Stam R."/>
        </authorList>
    </citation>
    <scope>NUCLEOTIDE SEQUENCE</scope>
    <source>
        <strain evidence="4">CS162</strain>
    </source>
</reference>
<protein>
    <recommendedName>
        <fullName evidence="6">Heterokaryon incompatibility domain-containing protein</fullName>
    </recommendedName>
</protein>
<dbReference type="Pfam" id="PF06985">
    <property type="entry name" value="HET"/>
    <property type="match status" value="1"/>
</dbReference>
<evidence type="ECO:0000259" key="3">
    <source>
        <dbReference type="Pfam" id="PF22936"/>
    </source>
</evidence>
<organism evidence="4 5">
    <name type="scientific">Alternaria atra</name>
    <dbReference type="NCBI Taxonomy" id="119953"/>
    <lineage>
        <taxon>Eukaryota</taxon>
        <taxon>Fungi</taxon>
        <taxon>Dikarya</taxon>
        <taxon>Ascomycota</taxon>
        <taxon>Pezizomycotina</taxon>
        <taxon>Dothideomycetes</taxon>
        <taxon>Pleosporomycetidae</taxon>
        <taxon>Pleosporales</taxon>
        <taxon>Pleosporineae</taxon>
        <taxon>Pleosporaceae</taxon>
        <taxon>Alternaria</taxon>
        <taxon>Alternaria sect. Ulocladioides</taxon>
    </lineage>
</organism>
<feature type="domain" description="Retrovirus-related Pol polyprotein from transposon TNT 1-94-like beta-barrel" evidence="3">
    <location>
        <begin position="615"/>
        <end position="698"/>
    </location>
</feature>
<evidence type="ECO:0000313" key="5">
    <source>
        <dbReference type="Proteomes" id="UP000676310"/>
    </source>
</evidence>
<dbReference type="InterPro" id="IPR052895">
    <property type="entry name" value="HetReg/Transcr_Mod"/>
</dbReference>
<dbReference type="Pfam" id="PF22936">
    <property type="entry name" value="Pol_BBD"/>
    <property type="match status" value="1"/>
</dbReference>
<sequence>MSTQTTACASSHYEALDPTAKEIRVLEIVPASGDDIIECTMRRISLLGDLVPIYETISYCWELPRAPSSIKLNGRLTPVPASSEASLKRMRLSDRPRVLWIDAICIDQSSVTERSAQVAFMACIYRAARHNLIYLGEDDGMSERGVKAIQDVVNDMRTATADLTLLFQTIHDEPTGAFLYSTEAFSTDIDFEALEALFNRHWFRRLWVLQEAFLAQSNTCHWGTSTFDLLDTVRAARWLLYKFRSIPNGLYDCNGWRCAIEMFAFLDPDHSREKNRRLLFEMLEISQQFEKTEPKDSIYAVLGLLDHGTSLEGDRATLLEVDYTKSLADILRDATRYALRQTCDLKALGGIAYRSDELAKSQKFPTWAIRADSLRQEHSINHLPTFFRACDGLGAPSSLGDVPSNENVLLLEGIVVDDVLQATTVGLYDVSEDYEEHYEWLVSVKNMAIHHCDTAIHEDPFLAIAFTLVAGETHSRKQAQPDDLKVLMDYIKDLTIYKDGVISSGTSIKPRVDEESMAAVYETSRLTCCRGRRFFVTAAGRMGLGPHCMRPEDIVVILRGGDTPFILRKKVEGYWLLGAAYVHASINRSTGVNTHVKQTDSEMNPDTNSPLCPDWVFLNNANVHVAKDRGWFKTYTPFTSTVDASPFVSPHKHIPVLGIGTVEIPTKRSPNTSGASSHGSLLLHEVLHVPDCLCNIIGQPLMFTDGYYPTLKFSAKSGGTIKDSQGKNVAYFDPKSPLSAIKVRCPPNGPALGPHVLKKDVLYVLGCRWETAEKRKWQEFKARNGLFTPAQNAASYTAEETAFLKKNFGSEYHFLIQHGLKIHVDEDREEGRAILRAVMREDEMSEDEESDDKEDGFDESEFEGHQADYNFTDRQLDWIEKNYHNSEQFMMSYGLKFYDDDDLQEAKLIVEAMMNEDD</sequence>
<proteinExistence type="predicted"/>
<feature type="domain" description="Heterokaryon incompatibility" evidence="2">
    <location>
        <begin position="54"/>
        <end position="211"/>
    </location>
</feature>
<dbReference type="Proteomes" id="UP000676310">
    <property type="component" value="Unassembled WGS sequence"/>
</dbReference>
<dbReference type="InterPro" id="IPR054722">
    <property type="entry name" value="PolX-like_BBD"/>
</dbReference>
<dbReference type="OrthoDB" id="3553147at2759"/>
<dbReference type="PANTHER" id="PTHR24148:SF82">
    <property type="entry name" value="HETEROKARYON INCOMPATIBILITY DOMAIN-CONTAINING PROTEIN"/>
    <property type="match status" value="1"/>
</dbReference>
<keyword evidence="5" id="KW-1185">Reference proteome</keyword>
<evidence type="ECO:0000259" key="2">
    <source>
        <dbReference type="Pfam" id="PF06985"/>
    </source>
</evidence>